<protein>
    <submittedName>
        <fullName evidence="2">Uncharacterized protein</fullName>
    </submittedName>
</protein>
<sequence>MYSRFRARSSPNPAVQMPPVTVAPSDLPLIRDGHMTKHRPQQEVMQDTRTQRAFYSHGYSVTVCPGFTQCRDSVGFHEFCELFYCSRTQYHRLPLNLKY</sequence>
<evidence type="ECO:0000256" key="1">
    <source>
        <dbReference type="SAM" id="MobiDB-lite"/>
    </source>
</evidence>
<reference evidence="2" key="1">
    <citation type="submission" date="2022-03" db="EMBL/GenBank/DDBJ databases">
        <authorList>
            <person name="Alioto T."/>
            <person name="Alioto T."/>
            <person name="Gomez Garrido J."/>
        </authorList>
    </citation>
    <scope>NUCLEOTIDE SEQUENCE</scope>
</reference>
<proteinExistence type="predicted"/>
<keyword evidence="3" id="KW-1185">Reference proteome</keyword>
<accession>A0AAD1RD82</accession>
<evidence type="ECO:0000313" key="3">
    <source>
        <dbReference type="Proteomes" id="UP001295444"/>
    </source>
</evidence>
<gene>
    <name evidence="2" type="ORF">PECUL_23A040524</name>
</gene>
<feature type="region of interest" description="Disordered" evidence="1">
    <location>
        <begin position="26"/>
        <end position="46"/>
    </location>
</feature>
<name>A0AAD1RD82_PELCU</name>
<organism evidence="2 3">
    <name type="scientific">Pelobates cultripes</name>
    <name type="common">Western spadefoot toad</name>
    <dbReference type="NCBI Taxonomy" id="61616"/>
    <lineage>
        <taxon>Eukaryota</taxon>
        <taxon>Metazoa</taxon>
        <taxon>Chordata</taxon>
        <taxon>Craniata</taxon>
        <taxon>Vertebrata</taxon>
        <taxon>Euteleostomi</taxon>
        <taxon>Amphibia</taxon>
        <taxon>Batrachia</taxon>
        <taxon>Anura</taxon>
        <taxon>Pelobatoidea</taxon>
        <taxon>Pelobatidae</taxon>
        <taxon>Pelobates</taxon>
    </lineage>
</organism>
<dbReference type="AlphaFoldDB" id="A0AAD1RD82"/>
<dbReference type="Proteomes" id="UP001295444">
    <property type="component" value="Chromosome 02"/>
</dbReference>
<evidence type="ECO:0000313" key="2">
    <source>
        <dbReference type="EMBL" id="CAH2246913.1"/>
    </source>
</evidence>
<dbReference type="EMBL" id="OW240913">
    <property type="protein sequence ID" value="CAH2246913.1"/>
    <property type="molecule type" value="Genomic_DNA"/>
</dbReference>